<sequence length="152" mass="17911">MFRSNYVSNISQRSYIRQRYSAFNIASTLNRKNDNKATDSNDHDIIDIYDENEEMKPTIDTKSAESEKVSEDNIAFESEYERMMEEFNEGDEYEGDRGGNENESDEETSEEASEEEIIDQPLNNEQLPHFTQSNEFNPYFNNITESLFFCWM</sequence>
<proteinExistence type="predicted"/>
<gene>
    <name evidence="2" type="ORF">GLOIN_2v1474420</name>
</gene>
<evidence type="ECO:0000256" key="1">
    <source>
        <dbReference type="SAM" id="MobiDB-lite"/>
    </source>
</evidence>
<feature type="compositionally biased region" description="Acidic residues" evidence="1">
    <location>
        <begin position="102"/>
        <end position="118"/>
    </location>
</feature>
<organism evidence="2 3">
    <name type="scientific">Rhizophagus irregularis (strain DAOM 181602 / DAOM 197198 / MUCL 43194)</name>
    <name type="common">Arbuscular mycorrhizal fungus</name>
    <name type="synonym">Glomus intraradices</name>
    <dbReference type="NCBI Taxonomy" id="747089"/>
    <lineage>
        <taxon>Eukaryota</taxon>
        <taxon>Fungi</taxon>
        <taxon>Fungi incertae sedis</taxon>
        <taxon>Mucoromycota</taxon>
        <taxon>Glomeromycotina</taxon>
        <taxon>Glomeromycetes</taxon>
        <taxon>Glomerales</taxon>
        <taxon>Glomeraceae</taxon>
        <taxon>Rhizophagus</taxon>
    </lineage>
</organism>
<reference evidence="2 3" key="1">
    <citation type="journal article" date="2013" name="Proc. Natl. Acad. Sci. U.S.A.">
        <title>Genome of an arbuscular mycorrhizal fungus provides insight into the oldest plant symbiosis.</title>
        <authorList>
            <person name="Tisserant E."/>
            <person name="Malbreil M."/>
            <person name="Kuo A."/>
            <person name="Kohler A."/>
            <person name="Symeonidi A."/>
            <person name="Balestrini R."/>
            <person name="Charron P."/>
            <person name="Duensing N."/>
            <person name="Frei Dit Frey N."/>
            <person name="Gianinazzi-Pearson V."/>
            <person name="Gilbert L.B."/>
            <person name="Handa Y."/>
            <person name="Herr J.R."/>
            <person name="Hijri M."/>
            <person name="Koul R."/>
            <person name="Kawaguchi M."/>
            <person name="Krajinski F."/>
            <person name="Lammers P.J."/>
            <person name="Masclaux F.G."/>
            <person name="Murat C."/>
            <person name="Morin E."/>
            <person name="Ndikumana S."/>
            <person name="Pagni M."/>
            <person name="Petitpierre D."/>
            <person name="Requena N."/>
            <person name="Rosikiewicz P."/>
            <person name="Riley R."/>
            <person name="Saito K."/>
            <person name="San Clemente H."/>
            <person name="Shapiro H."/>
            <person name="van Tuinen D."/>
            <person name="Becard G."/>
            <person name="Bonfante P."/>
            <person name="Paszkowski U."/>
            <person name="Shachar-Hill Y.Y."/>
            <person name="Tuskan G.A."/>
            <person name="Young P.W."/>
            <person name="Sanders I.R."/>
            <person name="Henrissat B."/>
            <person name="Rensing S.A."/>
            <person name="Grigoriev I.V."/>
            <person name="Corradi N."/>
            <person name="Roux C."/>
            <person name="Martin F."/>
        </authorList>
    </citation>
    <scope>NUCLEOTIDE SEQUENCE [LARGE SCALE GENOMIC DNA]</scope>
    <source>
        <strain evidence="2 3">DAOM 197198</strain>
    </source>
</reference>
<dbReference type="Proteomes" id="UP000018888">
    <property type="component" value="Unassembled WGS sequence"/>
</dbReference>
<evidence type="ECO:0000313" key="2">
    <source>
        <dbReference type="EMBL" id="POG76763.1"/>
    </source>
</evidence>
<reference evidence="2 3" key="2">
    <citation type="journal article" date="2018" name="New Phytol.">
        <title>High intraspecific genome diversity in the model arbuscular mycorrhizal symbiont Rhizophagus irregularis.</title>
        <authorList>
            <person name="Chen E.C.H."/>
            <person name="Morin E."/>
            <person name="Beaudet D."/>
            <person name="Noel J."/>
            <person name="Yildirir G."/>
            <person name="Ndikumana S."/>
            <person name="Charron P."/>
            <person name="St-Onge C."/>
            <person name="Giorgi J."/>
            <person name="Kruger M."/>
            <person name="Marton T."/>
            <person name="Ropars J."/>
            <person name="Grigoriev I.V."/>
            <person name="Hainaut M."/>
            <person name="Henrissat B."/>
            <person name="Roux C."/>
            <person name="Martin F."/>
            <person name="Corradi N."/>
        </authorList>
    </citation>
    <scope>NUCLEOTIDE SEQUENCE [LARGE SCALE GENOMIC DNA]</scope>
    <source>
        <strain evidence="2 3">DAOM 197198</strain>
    </source>
</reference>
<keyword evidence="3" id="KW-1185">Reference proteome</keyword>
<dbReference type="VEuPathDB" id="FungiDB:RhiirFUN_006004"/>
<protein>
    <submittedName>
        <fullName evidence="2">Uncharacterized protein</fullName>
    </submittedName>
</protein>
<dbReference type="EMBL" id="AUPC02000047">
    <property type="protein sequence ID" value="POG76763.1"/>
    <property type="molecule type" value="Genomic_DNA"/>
</dbReference>
<evidence type="ECO:0000313" key="3">
    <source>
        <dbReference type="Proteomes" id="UP000018888"/>
    </source>
</evidence>
<name>A0A2P4QGJ9_RHIID</name>
<comment type="caution">
    <text evidence="2">The sequence shown here is derived from an EMBL/GenBank/DDBJ whole genome shotgun (WGS) entry which is preliminary data.</text>
</comment>
<feature type="compositionally biased region" description="Basic and acidic residues" evidence="1">
    <location>
        <begin position="54"/>
        <end position="71"/>
    </location>
</feature>
<feature type="region of interest" description="Disordered" evidence="1">
    <location>
        <begin position="48"/>
        <end position="119"/>
    </location>
</feature>
<dbReference type="AlphaFoldDB" id="A0A2P4QGJ9"/>
<accession>A0A2P4QGJ9</accession>